<feature type="region of interest" description="Disordered" evidence="2">
    <location>
        <begin position="165"/>
        <end position="197"/>
    </location>
</feature>
<gene>
    <name evidence="4" type="ORF">KGA66_17195</name>
</gene>
<accession>A0A8J7WQX7</accession>
<dbReference type="InterPro" id="IPR050267">
    <property type="entry name" value="Anti-sigma-factor_SerPK"/>
</dbReference>
<reference evidence="4" key="1">
    <citation type="submission" date="2021-04" db="EMBL/GenBank/DDBJ databases">
        <title>Genome based classification of Actinospica acidithermotolerans sp. nov., an actinobacterium isolated from an Indonesian hot spring.</title>
        <authorList>
            <person name="Kusuma A.B."/>
            <person name="Putra K.E."/>
            <person name="Nafisah S."/>
            <person name="Loh J."/>
            <person name="Nouioui I."/>
            <person name="Goodfellow M."/>
        </authorList>
    </citation>
    <scope>NUCLEOTIDE SEQUENCE</scope>
    <source>
        <strain evidence="4">DSM 45618</strain>
    </source>
</reference>
<evidence type="ECO:0000256" key="2">
    <source>
        <dbReference type="SAM" id="MobiDB-lite"/>
    </source>
</evidence>
<sequence>MPVARVSPASYTGHLPHSSVSVRQARAQLASALYERDVLGSLVDDAVLILSEFVTNSLRHARALNSGTIRVSWELSGDGLLRIEVTDGGGTTRPSTKPYSMSVSAQAGRGLEIVDRLADRWGSQREEGGDEYTVWAELGLRARHTGRRLRTERGAVVTGTVTALPSAPSVSTDGVTTDPPAAPTASAPQRPVHAEPRAAVLHLLPTYPPR</sequence>
<dbReference type="GO" id="GO:0005524">
    <property type="term" value="F:ATP binding"/>
    <property type="evidence" value="ECO:0007669"/>
    <property type="project" value="UniProtKB-KW"/>
</dbReference>
<feature type="domain" description="Histidine kinase/HSP90-like ATPase" evidence="3">
    <location>
        <begin position="20"/>
        <end position="130"/>
    </location>
</feature>
<keyword evidence="1" id="KW-0723">Serine/threonine-protein kinase</keyword>
<dbReference type="InterPro" id="IPR036890">
    <property type="entry name" value="HATPase_C_sf"/>
</dbReference>
<dbReference type="Gene3D" id="3.30.565.10">
    <property type="entry name" value="Histidine kinase-like ATPase, C-terminal domain"/>
    <property type="match status" value="1"/>
</dbReference>
<keyword evidence="1" id="KW-0808">Transferase</keyword>
<dbReference type="InterPro" id="IPR003594">
    <property type="entry name" value="HATPase_dom"/>
</dbReference>
<feature type="compositionally biased region" description="Polar residues" evidence="2">
    <location>
        <begin position="165"/>
        <end position="175"/>
    </location>
</feature>
<evidence type="ECO:0000256" key="1">
    <source>
        <dbReference type="ARBA" id="ARBA00022527"/>
    </source>
</evidence>
<dbReference type="PANTHER" id="PTHR35526">
    <property type="entry name" value="ANTI-SIGMA-F FACTOR RSBW-RELATED"/>
    <property type="match status" value="1"/>
</dbReference>
<dbReference type="Proteomes" id="UP000677913">
    <property type="component" value="Unassembled WGS sequence"/>
</dbReference>
<evidence type="ECO:0000313" key="5">
    <source>
        <dbReference type="Proteomes" id="UP000677913"/>
    </source>
</evidence>
<keyword evidence="5" id="KW-1185">Reference proteome</keyword>
<organism evidence="4 5">
    <name type="scientific">Actinocrinis puniceicyclus</name>
    <dbReference type="NCBI Taxonomy" id="977794"/>
    <lineage>
        <taxon>Bacteria</taxon>
        <taxon>Bacillati</taxon>
        <taxon>Actinomycetota</taxon>
        <taxon>Actinomycetes</taxon>
        <taxon>Catenulisporales</taxon>
        <taxon>Actinospicaceae</taxon>
        <taxon>Actinocrinis</taxon>
    </lineage>
</organism>
<protein>
    <submittedName>
        <fullName evidence="4">ATP-binding protein</fullName>
    </submittedName>
</protein>
<dbReference type="RefSeq" id="WP_211469156.1">
    <property type="nucleotide sequence ID" value="NZ_JAGSXH010000060.1"/>
</dbReference>
<dbReference type="SUPFAM" id="SSF55874">
    <property type="entry name" value="ATPase domain of HSP90 chaperone/DNA topoisomerase II/histidine kinase"/>
    <property type="match status" value="1"/>
</dbReference>
<feature type="compositionally biased region" description="Low complexity" evidence="2">
    <location>
        <begin position="176"/>
        <end position="188"/>
    </location>
</feature>
<dbReference type="Pfam" id="PF13581">
    <property type="entry name" value="HATPase_c_2"/>
    <property type="match status" value="1"/>
</dbReference>
<evidence type="ECO:0000313" key="4">
    <source>
        <dbReference type="EMBL" id="MBS2964797.1"/>
    </source>
</evidence>
<evidence type="ECO:0000259" key="3">
    <source>
        <dbReference type="Pfam" id="PF13581"/>
    </source>
</evidence>
<dbReference type="AlphaFoldDB" id="A0A8J7WQX7"/>
<dbReference type="CDD" id="cd16936">
    <property type="entry name" value="HATPase_RsbW-like"/>
    <property type="match status" value="1"/>
</dbReference>
<keyword evidence="4" id="KW-0067">ATP-binding</keyword>
<keyword evidence="4" id="KW-0547">Nucleotide-binding</keyword>
<dbReference type="EMBL" id="JAGSXH010000060">
    <property type="protein sequence ID" value="MBS2964797.1"/>
    <property type="molecule type" value="Genomic_DNA"/>
</dbReference>
<keyword evidence="1" id="KW-0418">Kinase</keyword>
<name>A0A8J7WQX7_9ACTN</name>
<comment type="caution">
    <text evidence="4">The sequence shown here is derived from an EMBL/GenBank/DDBJ whole genome shotgun (WGS) entry which is preliminary data.</text>
</comment>
<dbReference type="PANTHER" id="PTHR35526:SF3">
    <property type="entry name" value="ANTI-SIGMA-F FACTOR RSBW"/>
    <property type="match status" value="1"/>
</dbReference>
<dbReference type="GO" id="GO:0004674">
    <property type="term" value="F:protein serine/threonine kinase activity"/>
    <property type="evidence" value="ECO:0007669"/>
    <property type="project" value="UniProtKB-KW"/>
</dbReference>
<proteinExistence type="predicted"/>